<comment type="caution">
    <text evidence="1">The sequence shown here is derived from an EMBL/GenBank/DDBJ whole genome shotgun (WGS) entry which is preliminary data.</text>
</comment>
<reference evidence="1" key="1">
    <citation type="journal article" date="2020" name="mSystems">
        <title>Genome- and Community-Level Interaction Insights into Carbon Utilization and Element Cycling Functions of Hydrothermarchaeota in Hydrothermal Sediment.</title>
        <authorList>
            <person name="Zhou Z."/>
            <person name="Liu Y."/>
            <person name="Xu W."/>
            <person name="Pan J."/>
            <person name="Luo Z.H."/>
            <person name="Li M."/>
        </authorList>
    </citation>
    <scope>NUCLEOTIDE SEQUENCE [LARGE SCALE GENOMIC DNA]</scope>
    <source>
        <strain evidence="1">SpSt-381</strain>
    </source>
</reference>
<dbReference type="AlphaFoldDB" id="A0A832I287"/>
<dbReference type="Pfam" id="PF04229">
    <property type="entry name" value="GrpB"/>
    <property type="match status" value="1"/>
</dbReference>
<protein>
    <submittedName>
        <fullName evidence="1">GrpB family protein</fullName>
    </submittedName>
</protein>
<sequence length="179" mass="19633">MSHVTLVEHRPEWFDPFHAVARELEGPFAGCAARIEHIGGTAVAGLCAKPVLDVLLGVEDLGVIESRAAALVGLGHRHRPEHEAELPERRSFVRAAARLPRIHLRGVVQGGTLWSEHLAFRDALRRDDALAARYAALKREPATLHRDDRAGYTAAKAPFIADVVARVRAEGLWPTNSLK</sequence>
<dbReference type="SUPFAM" id="SSF81301">
    <property type="entry name" value="Nucleotidyltransferase"/>
    <property type="match status" value="1"/>
</dbReference>
<proteinExistence type="predicted"/>
<dbReference type="InterPro" id="IPR043519">
    <property type="entry name" value="NT_sf"/>
</dbReference>
<dbReference type="EMBL" id="DSQF01000002">
    <property type="protein sequence ID" value="HGZ41965.1"/>
    <property type="molecule type" value="Genomic_DNA"/>
</dbReference>
<dbReference type="Gene3D" id="3.30.460.10">
    <property type="entry name" value="Beta Polymerase, domain 2"/>
    <property type="match status" value="1"/>
</dbReference>
<gene>
    <name evidence="1" type="ORF">ENR23_00825</name>
</gene>
<organism evidence="1">
    <name type="scientific">Eiseniibacteriota bacterium</name>
    <dbReference type="NCBI Taxonomy" id="2212470"/>
    <lineage>
        <taxon>Bacteria</taxon>
        <taxon>Candidatus Eiseniibacteriota</taxon>
    </lineage>
</organism>
<dbReference type="PANTHER" id="PTHR34822">
    <property type="entry name" value="GRPB DOMAIN PROTEIN (AFU_ORTHOLOGUE AFUA_1G01530)"/>
    <property type="match status" value="1"/>
</dbReference>
<evidence type="ECO:0000313" key="1">
    <source>
        <dbReference type="EMBL" id="HGZ41965.1"/>
    </source>
</evidence>
<name>A0A832I287_UNCEI</name>
<dbReference type="PANTHER" id="PTHR34822:SF1">
    <property type="entry name" value="GRPB FAMILY PROTEIN"/>
    <property type="match status" value="1"/>
</dbReference>
<accession>A0A832I287</accession>
<dbReference type="InterPro" id="IPR007344">
    <property type="entry name" value="GrpB/CoaE"/>
</dbReference>